<feature type="domain" description="Ketoreductase" evidence="3">
    <location>
        <begin position="16"/>
        <end position="195"/>
    </location>
</feature>
<evidence type="ECO:0000256" key="2">
    <source>
        <dbReference type="ARBA" id="ARBA00023002"/>
    </source>
</evidence>
<dbReference type="NCBIfam" id="NF005559">
    <property type="entry name" value="PRK07231.1"/>
    <property type="match status" value="1"/>
</dbReference>
<dbReference type="InterPro" id="IPR020904">
    <property type="entry name" value="Sc_DH/Rdtase_CS"/>
</dbReference>
<name>A0AAU1ZZC7_9ACTN</name>
<proteinExistence type="inferred from homology"/>
<protein>
    <submittedName>
        <fullName evidence="4">Glucose 1-dehydrogenase</fullName>
        <ecNumber evidence="4">1.1.1.47</ecNumber>
    </submittedName>
</protein>
<dbReference type="PANTHER" id="PTHR42760">
    <property type="entry name" value="SHORT-CHAIN DEHYDROGENASES/REDUCTASES FAMILY MEMBER"/>
    <property type="match status" value="1"/>
</dbReference>
<dbReference type="GO" id="GO:0047936">
    <property type="term" value="F:glucose 1-dehydrogenase [NAD(P)+] activity"/>
    <property type="evidence" value="ECO:0007669"/>
    <property type="project" value="UniProtKB-EC"/>
</dbReference>
<keyword evidence="2 4" id="KW-0560">Oxidoreductase</keyword>
<dbReference type="InterPro" id="IPR002347">
    <property type="entry name" value="SDR_fam"/>
</dbReference>
<dbReference type="Gene3D" id="3.40.50.720">
    <property type="entry name" value="NAD(P)-binding Rossmann-like Domain"/>
    <property type="match status" value="1"/>
</dbReference>
<dbReference type="EMBL" id="CP108222">
    <property type="protein sequence ID" value="WTT17434.1"/>
    <property type="molecule type" value="Genomic_DNA"/>
</dbReference>
<dbReference type="PRINTS" id="PR00081">
    <property type="entry name" value="GDHRDH"/>
</dbReference>
<dbReference type="SMART" id="SM00822">
    <property type="entry name" value="PKS_KR"/>
    <property type="match status" value="1"/>
</dbReference>
<dbReference type="SUPFAM" id="SSF51735">
    <property type="entry name" value="NAD(P)-binding Rossmann-fold domains"/>
    <property type="match status" value="1"/>
</dbReference>
<dbReference type="PROSITE" id="PS00061">
    <property type="entry name" value="ADH_SHORT"/>
    <property type="match status" value="1"/>
</dbReference>
<dbReference type="FunFam" id="3.40.50.720:FF:000084">
    <property type="entry name" value="Short-chain dehydrogenase reductase"/>
    <property type="match status" value="1"/>
</dbReference>
<organism evidence="4">
    <name type="scientific">Streptomyces sp. NBC_00093</name>
    <dbReference type="NCBI Taxonomy" id="2975649"/>
    <lineage>
        <taxon>Bacteria</taxon>
        <taxon>Bacillati</taxon>
        <taxon>Actinomycetota</taxon>
        <taxon>Actinomycetes</taxon>
        <taxon>Kitasatosporales</taxon>
        <taxon>Streptomycetaceae</taxon>
        <taxon>Streptomyces</taxon>
    </lineage>
</organism>
<evidence type="ECO:0000313" key="4">
    <source>
        <dbReference type="EMBL" id="WTT17434.1"/>
    </source>
</evidence>
<dbReference type="InterPro" id="IPR057326">
    <property type="entry name" value="KR_dom"/>
</dbReference>
<dbReference type="AlphaFoldDB" id="A0AAU1ZZC7"/>
<dbReference type="PANTHER" id="PTHR42760:SF133">
    <property type="entry name" value="3-OXOACYL-[ACYL-CARRIER-PROTEIN] REDUCTASE"/>
    <property type="match status" value="1"/>
</dbReference>
<accession>A0AAU1ZZC7</accession>
<gene>
    <name evidence="4" type="ORF">OHA22_18755</name>
</gene>
<dbReference type="InterPro" id="IPR036291">
    <property type="entry name" value="NAD(P)-bd_dom_sf"/>
</dbReference>
<comment type="similarity">
    <text evidence="1">Belongs to the short-chain dehydrogenases/reductases (SDR) family.</text>
</comment>
<dbReference type="Pfam" id="PF13561">
    <property type="entry name" value="adh_short_C2"/>
    <property type="match status" value="1"/>
</dbReference>
<dbReference type="PRINTS" id="PR00080">
    <property type="entry name" value="SDRFAMILY"/>
</dbReference>
<evidence type="ECO:0000256" key="1">
    <source>
        <dbReference type="ARBA" id="ARBA00006484"/>
    </source>
</evidence>
<reference evidence="4" key="1">
    <citation type="submission" date="2022-10" db="EMBL/GenBank/DDBJ databases">
        <title>The complete genomes of actinobacterial strains from the NBC collection.</title>
        <authorList>
            <person name="Joergensen T.S."/>
            <person name="Alvarez Arevalo M."/>
            <person name="Sterndorff E.B."/>
            <person name="Faurdal D."/>
            <person name="Vuksanovic O."/>
            <person name="Mourched A.-S."/>
            <person name="Charusanti P."/>
            <person name="Shaw S."/>
            <person name="Blin K."/>
            <person name="Weber T."/>
        </authorList>
    </citation>
    <scope>NUCLEOTIDE SEQUENCE</scope>
    <source>
        <strain evidence="4">NBC_00093</strain>
    </source>
</reference>
<dbReference type="EC" id="1.1.1.47" evidence="4"/>
<sequence>MNALPTPSAGARLSGRTALITGAARGQGASHAERLASEGARVLACDVLDDEGKATAARLQEAGLDVEYLHLDVTSPDDWARAVDRARTATGRLDVLVNNAGIIHVNPLLDERTEDWNTTLAVNTTGPLLGIQAAVPLMRSGGGGSVINVASIFGVVGAPGYVAYCASKGALVALTKTAALELAADGIRVNAICPGGVSTPMNEHEKEGGVIPQTPLGRRAHVREISGAVAFLASDDSSFTTGTEMIVDGGFLAH</sequence>
<evidence type="ECO:0000259" key="3">
    <source>
        <dbReference type="SMART" id="SM00822"/>
    </source>
</evidence>